<dbReference type="InterPro" id="IPR001415">
    <property type="entry name" value="PTH/PTH-rel"/>
</dbReference>
<name>A0A8T2IL13_9PIPI</name>
<dbReference type="EMBL" id="JAACNH010000076">
    <property type="protein sequence ID" value="KAG8431764.1"/>
    <property type="molecule type" value="Genomic_DNA"/>
</dbReference>
<comment type="caution">
    <text evidence="11">The sequence shown here is derived from an EMBL/GenBank/DDBJ whole genome shotgun (WGS) entry which is preliminary data.</text>
</comment>
<comment type="similarity">
    <text evidence="2">Belongs to the parathyroid hormone family.</text>
</comment>
<dbReference type="PANTHER" id="PTHR10541:SF2">
    <property type="entry name" value="PARATHYROID HORMONE"/>
    <property type="match status" value="1"/>
</dbReference>
<reference evidence="11" key="1">
    <citation type="thesis" date="2020" institute="ProQuest LLC" country="789 East Eisenhower Parkway, Ann Arbor, MI, USA">
        <title>Comparative Genomics and Chromosome Evolution.</title>
        <authorList>
            <person name="Mudd A.B."/>
        </authorList>
    </citation>
    <scope>NUCLEOTIDE SEQUENCE</scope>
    <source>
        <strain evidence="11">Female2</strain>
        <tissue evidence="11">Blood</tissue>
    </source>
</reference>
<evidence type="ECO:0000256" key="10">
    <source>
        <dbReference type="SAM" id="MobiDB-lite"/>
    </source>
</evidence>
<keyword evidence="6" id="KW-0165">Cleavage on pair of basic residues</keyword>
<evidence type="ECO:0000256" key="9">
    <source>
        <dbReference type="ARBA" id="ARBA00093407"/>
    </source>
</evidence>
<comment type="subunit">
    <text evidence="3">Interacts with PTH1R (via N-terminal extracellular domain).</text>
</comment>
<evidence type="ECO:0000256" key="5">
    <source>
        <dbReference type="ARBA" id="ARBA00022525"/>
    </source>
</evidence>
<keyword evidence="12" id="KW-1185">Reference proteome</keyword>
<dbReference type="GO" id="GO:0005179">
    <property type="term" value="F:hormone activity"/>
    <property type="evidence" value="ECO:0007669"/>
    <property type="project" value="UniProtKB-KW"/>
</dbReference>
<evidence type="ECO:0000256" key="2">
    <source>
        <dbReference type="ARBA" id="ARBA00006307"/>
    </source>
</evidence>
<evidence type="ECO:0000256" key="4">
    <source>
        <dbReference type="ARBA" id="ARBA00022135"/>
    </source>
</evidence>
<protein>
    <recommendedName>
        <fullName evidence="4">Parathyroid hormone</fullName>
    </recommendedName>
</protein>
<evidence type="ECO:0000256" key="3">
    <source>
        <dbReference type="ARBA" id="ARBA00011605"/>
    </source>
</evidence>
<dbReference type="Proteomes" id="UP000812440">
    <property type="component" value="Unassembled WGS sequence"/>
</dbReference>
<feature type="region of interest" description="Disordered" evidence="10">
    <location>
        <begin position="66"/>
        <end position="92"/>
    </location>
</feature>
<gene>
    <name evidence="11" type="ORF">GDO86_020085</name>
</gene>
<dbReference type="GO" id="GO:0031856">
    <property type="term" value="F:parathyroid hormone receptor binding"/>
    <property type="evidence" value="ECO:0007669"/>
    <property type="project" value="TreeGrafter"/>
</dbReference>
<organism evidence="11 12">
    <name type="scientific">Hymenochirus boettgeri</name>
    <name type="common">Congo dwarf clawed frog</name>
    <dbReference type="NCBI Taxonomy" id="247094"/>
    <lineage>
        <taxon>Eukaryota</taxon>
        <taxon>Metazoa</taxon>
        <taxon>Chordata</taxon>
        <taxon>Craniata</taxon>
        <taxon>Vertebrata</taxon>
        <taxon>Euteleostomi</taxon>
        <taxon>Amphibia</taxon>
        <taxon>Batrachia</taxon>
        <taxon>Anura</taxon>
        <taxon>Pipoidea</taxon>
        <taxon>Pipidae</taxon>
        <taxon>Pipinae</taxon>
        <taxon>Hymenochirus</taxon>
    </lineage>
</organism>
<accession>A0A8T2IL13</accession>
<keyword evidence="8" id="KW-0732">Signal</keyword>
<feature type="non-terminal residue" evidence="11">
    <location>
        <position position="1"/>
    </location>
</feature>
<dbReference type="GO" id="GO:0005615">
    <property type="term" value="C:extracellular space"/>
    <property type="evidence" value="ECO:0007669"/>
    <property type="project" value="TreeGrafter"/>
</dbReference>
<dbReference type="Pfam" id="PF01279">
    <property type="entry name" value="Parathyroid"/>
    <property type="match status" value="1"/>
</dbReference>
<dbReference type="SMART" id="SM00087">
    <property type="entry name" value="PTH"/>
    <property type="match status" value="1"/>
</dbReference>
<dbReference type="PROSITE" id="PS00335">
    <property type="entry name" value="PARATHYROID"/>
    <property type="match status" value="1"/>
</dbReference>
<feature type="non-terminal residue" evidence="11">
    <location>
        <position position="92"/>
    </location>
</feature>
<dbReference type="GO" id="GO:0007267">
    <property type="term" value="P:cell-cell signaling"/>
    <property type="evidence" value="ECO:0007669"/>
    <property type="project" value="TreeGrafter"/>
</dbReference>
<dbReference type="InterPro" id="IPR003625">
    <property type="entry name" value="PTH"/>
</dbReference>
<dbReference type="AlphaFoldDB" id="A0A8T2IL13"/>
<keyword evidence="7" id="KW-0372">Hormone</keyword>
<comment type="subcellular location">
    <subcellularLocation>
        <location evidence="1">Secreted</location>
    </subcellularLocation>
</comment>
<evidence type="ECO:0000256" key="6">
    <source>
        <dbReference type="ARBA" id="ARBA00022685"/>
    </source>
</evidence>
<feature type="compositionally biased region" description="Polar residues" evidence="10">
    <location>
        <begin position="66"/>
        <end position="81"/>
    </location>
</feature>
<dbReference type="GO" id="GO:0006874">
    <property type="term" value="P:intracellular calcium ion homeostasis"/>
    <property type="evidence" value="ECO:0007669"/>
    <property type="project" value="InterPro"/>
</dbReference>
<dbReference type="OrthoDB" id="9890537at2759"/>
<evidence type="ECO:0000256" key="8">
    <source>
        <dbReference type="ARBA" id="ARBA00022729"/>
    </source>
</evidence>
<evidence type="ECO:0000313" key="11">
    <source>
        <dbReference type="EMBL" id="KAG8431764.1"/>
    </source>
</evidence>
<evidence type="ECO:0000313" key="12">
    <source>
        <dbReference type="Proteomes" id="UP000812440"/>
    </source>
</evidence>
<evidence type="ECO:0000256" key="7">
    <source>
        <dbReference type="ARBA" id="ARBA00022702"/>
    </source>
</evidence>
<keyword evidence="5" id="KW-0964">Secreted</keyword>
<comment type="function">
    <text evidence="9">Parathyroid hormone elevates calcium level by dissolving the salts in bone and preventing their renal excretion. Acts by binding to its receptor, PTH1R, activating G protein-coupled receptor signaling. Stimulates [1-14C]-2-deoxy-D-glucose (2DG) transport and glycogen synthesis in osteoblastic cells.</text>
</comment>
<proteinExistence type="inferred from homology"/>
<evidence type="ECO:0000256" key="1">
    <source>
        <dbReference type="ARBA" id="ARBA00004613"/>
    </source>
</evidence>
<sequence length="92" mass="10673">FLTEFARDLVILCSLSYLTKSDQGQSRRRAVSEMQLMHNYGEFIHSSQRHEWLQMQLQDVYLVSASTPQESTPKMTSSKSPVPQKPKVEENR</sequence>
<dbReference type="PANTHER" id="PTHR10541">
    <property type="entry name" value="PARATHYROID HORMONE"/>
    <property type="match status" value="1"/>
</dbReference>